<evidence type="ECO:0008006" key="4">
    <source>
        <dbReference type="Google" id="ProtNLM"/>
    </source>
</evidence>
<reference evidence="2 3" key="1">
    <citation type="submission" date="2014-12" db="EMBL/GenBank/DDBJ databases">
        <title>Denitrispirillum autotrophicum gen. nov., sp. nov., Denitrifying, Facultatively Autotrophic Bacteria Isolated from Rice Paddy Soil.</title>
        <authorList>
            <person name="Ishii S."/>
            <person name="Ashida N."/>
            <person name="Ohno H."/>
            <person name="Otsuka S."/>
            <person name="Yokota A."/>
            <person name="Senoo K."/>
        </authorList>
    </citation>
    <scope>NUCLEOTIDE SEQUENCE [LARGE SCALE GENOMIC DNA]</scope>
    <source>
        <strain evidence="2 3">TSA66</strain>
    </source>
</reference>
<feature type="transmembrane region" description="Helical" evidence="1">
    <location>
        <begin position="183"/>
        <end position="204"/>
    </location>
</feature>
<feature type="transmembrane region" description="Helical" evidence="1">
    <location>
        <begin position="157"/>
        <end position="177"/>
    </location>
</feature>
<keyword evidence="1" id="KW-1133">Transmembrane helix</keyword>
<organism evidence="2 3">
    <name type="scientific">Noviherbaspirillum autotrophicum</name>
    <dbReference type="NCBI Taxonomy" id="709839"/>
    <lineage>
        <taxon>Bacteria</taxon>
        <taxon>Pseudomonadati</taxon>
        <taxon>Pseudomonadota</taxon>
        <taxon>Betaproteobacteria</taxon>
        <taxon>Burkholderiales</taxon>
        <taxon>Oxalobacteraceae</taxon>
        <taxon>Noviherbaspirillum</taxon>
    </lineage>
</organism>
<evidence type="ECO:0000256" key="1">
    <source>
        <dbReference type="SAM" id="Phobius"/>
    </source>
</evidence>
<feature type="transmembrane region" description="Helical" evidence="1">
    <location>
        <begin position="115"/>
        <end position="136"/>
    </location>
</feature>
<name>A0A0C1Y9S7_9BURK</name>
<accession>A0A0C1Y9S7</accession>
<sequence>MIRIASAVSLVVVLIAVLYLPAAYPPPHFLSQLRIEHALNTDVWGHQHALQILSRMLDLHEESQQASLIPRAFTAAQASGQIDTVVATHMAQVSTRLTANQYFRSLDALFALATYRFSVFAQWLPCLLVFVLAAVFDGAMRRLIKSKEFLQHNPEKYALSASMAMVIACSTIVAFVIPVTLHPLILVLAPAGIGMFAGLALAHFHVRG</sequence>
<keyword evidence="3" id="KW-1185">Reference proteome</keyword>
<dbReference type="EMBL" id="JWJG01000028">
    <property type="protein sequence ID" value="KIF83733.1"/>
    <property type="molecule type" value="Genomic_DNA"/>
</dbReference>
<dbReference type="Pfam" id="PF14348">
    <property type="entry name" value="DtrJ-like"/>
    <property type="match status" value="1"/>
</dbReference>
<evidence type="ECO:0000313" key="2">
    <source>
        <dbReference type="EMBL" id="KIF83733.1"/>
    </source>
</evidence>
<gene>
    <name evidence="2" type="ORF">TSA66_13795</name>
</gene>
<dbReference type="AlphaFoldDB" id="A0A0C1Y9S7"/>
<dbReference type="Proteomes" id="UP000031572">
    <property type="component" value="Unassembled WGS sequence"/>
</dbReference>
<comment type="caution">
    <text evidence="2">The sequence shown here is derived from an EMBL/GenBank/DDBJ whole genome shotgun (WGS) entry which is preliminary data.</text>
</comment>
<proteinExistence type="predicted"/>
<keyword evidence="1" id="KW-0812">Transmembrane</keyword>
<keyword evidence="1" id="KW-0472">Membrane</keyword>
<evidence type="ECO:0000313" key="3">
    <source>
        <dbReference type="Proteomes" id="UP000031572"/>
    </source>
</evidence>
<dbReference type="InterPro" id="IPR022266">
    <property type="entry name" value="DtrJ-like"/>
</dbReference>
<protein>
    <recommendedName>
        <fullName evidence="4">DUF4400 domain-containing protein</fullName>
    </recommendedName>
</protein>